<feature type="domain" description="DUF3817" evidence="7">
    <location>
        <begin position="2"/>
        <end position="88"/>
    </location>
</feature>
<keyword evidence="4 6" id="KW-1133">Transmembrane helix</keyword>
<evidence type="ECO:0000313" key="8">
    <source>
        <dbReference type="EMBL" id="MCG2459584.1"/>
    </source>
</evidence>
<evidence type="ECO:0000313" key="9">
    <source>
        <dbReference type="Proteomes" id="UP001200642"/>
    </source>
</evidence>
<dbReference type="NCBIfam" id="TIGR03954">
    <property type="entry name" value="integ_memb_HG"/>
    <property type="match status" value="1"/>
</dbReference>
<dbReference type="Proteomes" id="UP001200642">
    <property type="component" value="Unassembled WGS sequence"/>
</dbReference>
<protein>
    <submittedName>
        <fullName evidence="8">DUF3817 domain-containing protein</fullName>
    </submittedName>
</protein>
<dbReference type="PANTHER" id="PTHR40077:SF1">
    <property type="entry name" value="MEMBRANE PROTEIN"/>
    <property type="match status" value="1"/>
</dbReference>
<comment type="subcellular location">
    <subcellularLocation>
        <location evidence="1">Cell membrane</location>
        <topology evidence="1">Multi-pass membrane protein</topology>
    </subcellularLocation>
</comment>
<keyword evidence="5 6" id="KW-0472">Membrane</keyword>
<evidence type="ECO:0000256" key="2">
    <source>
        <dbReference type="ARBA" id="ARBA00022475"/>
    </source>
</evidence>
<feature type="transmembrane region" description="Helical" evidence="6">
    <location>
        <begin position="7"/>
        <end position="26"/>
    </location>
</feature>
<proteinExistence type="predicted"/>
<keyword evidence="2" id="KW-1003">Cell membrane</keyword>
<organism evidence="8 9">
    <name type="scientific">Cerina litoralis</name>
    <dbReference type="NCBI Taxonomy" id="2874477"/>
    <lineage>
        <taxon>Bacteria</taxon>
        <taxon>Pseudomonadati</taxon>
        <taxon>Bacteroidota</taxon>
        <taxon>Flavobacteriia</taxon>
        <taxon>Flavobacteriales</taxon>
        <taxon>Flavobacteriaceae</taxon>
        <taxon>Cerina</taxon>
    </lineage>
</organism>
<evidence type="ECO:0000256" key="3">
    <source>
        <dbReference type="ARBA" id="ARBA00022692"/>
    </source>
</evidence>
<dbReference type="Pfam" id="PF12823">
    <property type="entry name" value="DUF3817"/>
    <property type="match status" value="1"/>
</dbReference>
<reference evidence="8" key="1">
    <citation type="submission" date="2023-02" db="EMBL/GenBank/DDBJ databases">
        <title>Genome of Flavobacteriaceae gen. nov. sp. strain F89.</title>
        <authorList>
            <person name="Wang Y."/>
        </authorList>
    </citation>
    <scope>NUCLEOTIDE SEQUENCE</scope>
    <source>
        <strain evidence="8">F89</strain>
    </source>
</reference>
<comment type="caution">
    <text evidence="8">The sequence shown here is derived from an EMBL/GenBank/DDBJ whole genome shotgun (WGS) entry which is preliminary data.</text>
</comment>
<evidence type="ECO:0000256" key="6">
    <source>
        <dbReference type="SAM" id="Phobius"/>
    </source>
</evidence>
<evidence type="ECO:0000256" key="4">
    <source>
        <dbReference type="ARBA" id="ARBA00022989"/>
    </source>
</evidence>
<keyword evidence="9" id="KW-1185">Reference proteome</keyword>
<sequence>MLNAFRIVAILEGISYLLLFGLGMPLKYAAKIPEPNIYIGYAHGFLFIAYVVVAIVYCMEAKCGIKRFLKYFIASLLPFGTFYVEEKYLKPLESV</sequence>
<dbReference type="InterPro" id="IPR023845">
    <property type="entry name" value="DUF3817_TM"/>
</dbReference>
<dbReference type="PANTHER" id="PTHR40077">
    <property type="entry name" value="MEMBRANE PROTEIN-RELATED"/>
    <property type="match status" value="1"/>
</dbReference>
<name>A0AAE3JN72_9FLAO</name>
<dbReference type="AlphaFoldDB" id="A0AAE3JN72"/>
<accession>A0AAE3JN72</accession>
<feature type="transmembrane region" description="Helical" evidence="6">
    <location>
        <begin position="38"/>
        <end position="59"/>
    </location>
</feature>
<gene>
    <name evidence="8" type="ORF">K8352_02345</name>
</gene>
<evidence type="ECO:0000256" key="5">
    <source>
        <dbReference type="ARBA" id="ARBA00023136"/>
    </source>
</evidence>
<dbReference type="RefSeq" id="WP_317900725.1">
    <property type="nucleotide sequence ID" value="NZ_JAIRBC010000002.1"/>
</dbReference>
<keyword evidence="3 6" id="KW-0812">Transmembrane</keyword>
<dbReference type="EMBL" id="JAIRBC010000002">
    <property type="protein sequence ID" value="MCG2459584.1"/>
    <property type="molecule type" value="Genomic_DNA"/>
</dbReference>
<dbReference type="GO" id="GO:0005886">
    <property type="term" value="C:plasma membrane"/>
    <property type="evidence" value="ECO:0007669"/>
    <property type="project" value="UniProtKB-SubCell"/>
</dbReference>
<evidence type="ECO:0000256" key="1">
    <source>
        <dbReference type="ARBA" id="ARBA00004651"/>
    </source>
</evidence>
<evidence type="ECO:0000259" key="7">
    <source>
        <dbReference type="Pfam" id="PF12823"/>
    </source>
</evidence>